<gene>
    <name evidence="2" type="ORF">HPB51_025250</name>
</gene>
<organism evidence="2 3">
    <name type="scientific">Rhipicephalus microplus</name>
    <name type="common">Cattle tick</name>
    <name type="synonym">Boophilus microplus</name>
    <dbReference type="NCBI Taxonomy" id="6941"/>
    <lineage>
        <taxon>Eukaryota</taxon>
        <taxon>Metazoa</taxon>
        <taxon>Ecdysozoa</taxon>
        <taxon>Arthropoda</taxon>
        <taxon>Chelicerata</taxon>
        <taxon>Arachnida</taxon>
        <taxon>Acari</taxon>
        <taxon>Parasitiformes</taxon>
        <taxon>Ixodida</taxon>
        <taxon>Ixodoidea</taxon>
        <taxon>Ixodidae</taxon>
        <taxon>Rhipicephalinae</taxon>
        <taxon>Rhipicephalus</taxon>
        <taxon>Boophilus</taxon>
    </lineage>
</organism>
<dbReference type="VEuPathDB" id="VectorBase:LOC119165910"/>
<keyword evidence="1" id="KW-0175">Coiled coil</keyword>
<protein>
    <submittedName>
        <fullName evidence="2">Uncharacterized protein</fullName>
    </submittedName>
</protein>
<keyword evidence="3" id="KW-1185">Reference proteome</keyword>
<comment type="caution">
    <text evidence="2">The sequence shown here is derived from an EMBL/GenBank/DDBJ whole genome shotgun (WGS) entry which is preliminary data.</text>
</comment>
<reference evidence="2" key="1">
    <citation type="journal article" date="2020" name="Cell">
        <title>Large-Scale Comparative Analyses of Tick Genomes Elucidate Their Genetic Diversity and Vector Capacities.</title>
        <authorList>
            <consortium name="Tick Genome and Microbiome Consortium (TIGMIC)"/>
            <person name="Jia N."/>
            <person name="Wang J."/>
            <person name="Shi W."/>
            <person name="Du L."/>
            <person name="Sun Y."/>
            <person name="Zhan W."/>
            <person name="Jiang J.F."/>
            <person name="Wang Q."/>
            <person name="Zhang B."/>
            <person name="Ji P."/>
            <person name="Bell-Sakyi L."/>
            <person name="Cui X.M."/>
            <person name="Yuan T.T."/>
            <person name="Jiang B.G."/>
            <person name="Yang W.F."/>
            <person name="Lam T.T."/>
            <person name="Chang Q.C."/>
            <person name="Ding S.J."/>
            <person name="Wang X.J."/>
            <person name="Zhu J.G."/>
            <person name="Ruan X.D."/>
            <person name="Zhao L."/>
            <person name="Wei J.T."/>
            <person name="Ye R.Z."/>
            <person name="Que T.C."/>
            <person name="Du C.H."/>
            <person name="Zhou Y.H."/>
            <person name="Cheng J.X."/>
            <person name="Dai P.F."/>
            <person name="Guo W.B."/>
            <person name="Han X.H."/>
            <person name="Huang E.J."/>
            <person name="Li L.F."/>
            <person name="Wei W."/>
            <person name="Gao Y.C."/>
            <person name="Liu J.Z."/>
            <person name="Shao H.Z."/>
            <person name="Wang X."/>
            <person name="Wang C.C."/>
            <person name="Yang T.C."/>
            <person name="Huo Q.B."/>
            <person name="Li W."/>
            <person name="Chen H.Y."/>
            <person name="Chen S.E."/>
            <person name="Zhou L.G."/>
            <person name="Ni X.B."/>
            <person name="Tian J.H."/>
            <person name="Sheng Y."/>
            <person name="Liu T."/>
            <person name="Pan Y.S."/>
            <person name="Xia L.Y."/>
            <person name="Li J."/>
            <person name="Zhao F."/>
            <person name="Cao W.C."/>
        </authorList>
    </citation>
    <scope>NUCLEOTIDE SEQUENCE</scope>
    <source>
        <strain evidence="2">Rmic-2018</strain>
    </source>
</reference>
<dbReference type="AlphaFoldDB" id="A0A9J6EKE6"/>
<accession>A0A9J6EKE6</accession>
<evidence type="ECO:0000313" key="2">
    <source>
        <dbReference type="EMBL" id="KAH8034520.1"/>
    </source>
</evidence>
<evidence type="ECO:0000256" key="1">
    <source>
        <dbReference type="SAM" id="Coils"/>
    </source>
</evidence>
<dbReference type="EMBL" id="JABSTU010000004">
    <property type="protein sequence ID" value="KAH8034520.1"/>
    <property type="molecule type" value="Genomic_DNA"/>
</dbReference>
<dbReference type="Proteomes" id="UP000821866">
    <property type="component" value="Chromosome 2"/>
</dbReference>
<proteinExistence type="predicted"/>
<name>A0A9J6EKE6_RHIMP</name>
<reference evidence="2" key="2">
    <citation type="submission" date="2021-09" db="EMBL/GenBank/DDBJ databases">
        <authorList>
            <person name="Jia N."/>
            <person name="Wang J."/>
            <person name="Shi W."/>
            <person name="Du L."/>
            <person name="Sun Y."/>
            <person name="Zhan W."/>
            <person name="Jiang J."/>
            <person name="Wang Q."/>
            <person name="Zhang B."/>
            <person name="Ji P."/>
            <person name="Sakyi L.B."/>
            <person name="Cui X."/>
            <person name="Yuan T."/>
            <person name="Jiang B."/>
            <person name="Yang W."/>
            <person name="Lam T.T.-Y."/>
            <person name="Chang Q."/>
            <person name="Ding S."/>
            <person name="Wang X."/>
            <person name="Zhu J."/>
            <person name="Ruan X."/>
            <person name="Zhao L."/>
            <person name="Wei J."/>
            <person name="Que T."/>
            <person name="Du C."/>
            <person name="Cheng J."/>
            <person name="Dai P."/>
            <person name="Han X."/>
            <person name="Huang E."/>
            <person name="Gao Y."/>
            <person name="Liu J."/>
            <person name="Shao H."/>
            <person name="Ye R."/>
            <person name="Li L."/>
            <person name="Wei W."/>
            <person name="Wang X."/>
            <person name="Wang C."/>
            <person name="Huo Q."/>
            <person name="Li W."/>
            <person name="Guo W."/>
            <person name="Chen H."/>
            <person name="Chen S."/>
            <person name="Zhou L."/>
            <person name="Zhou L."/>
            <person name="Ni X."/>
            <person name="Tian J."/>
            <person name="Zhou Y."/>
            <person name="Sheng Y."/>
            <person name="Liu T."/>
            <person name="Pan Y."/>
            <person name="Xia L."/>
            <person name="Li J."/>
            <person name="Zhao F."/>
            <person name="Cao W."/>
        </authorList>
    </citation>
    <scope>NUCLEOTIDE SEQUENCE</scope>
    <source>
        <strain evidence="2">Rmic-2018</strain>
        <tissue evidence="2">Larvae</tissue>
    </source>
</reference>
<sequence length="151" mass="17696">MQLLERDTELAKMRCSHEEELQRQCAFQESQLDELQMQAADLHAQITEAQQDCHRDASQAQAQIVELNKKEAKYNKNQERIKELEVRERTFSAKGSKLETQLNLVSHSETALKHSLRRCEDELETMKEKLAKLKQVLNSALMENKWLMEQL</sequence>
<feature type="coiled-coil region" evidence="1">
    <location>
        <begin position="18"/>
        <end position="143"/>
    </location>
</feature>
<evidence type="ECO:0000313" key="3">
    <source>
        <dbReference type="Proteomes" id="UP000821866"/>
    </source>
</evidence>